<evidence type="ECO:0008006" key="3">
    <source>
        <dbReference type="Google" id="ProtNLM"/>
    </source>
</evidence>
<reference evidence="1 2" key="1">
    <citation type="journal article" date="2012" name="J. Bacteriol.">
        <title>Genome sequence of a novel nicotine-degrading strain, Pseudomonas geniculata N1.</title>
        <authorList>
            <person name="Tang H."/>
            <person name="Yu H."/>
            <person name="Tai C."/>
            <person name="Huang K."/>
            <person name="Liu Y."/>
            <person name="Wang L."/>
            <person name="Yao Y."/>
            <person name="Wu G."/>
            <person name="Xu P."/>
        </authorList>
    </citation>
    <scope>NUCLEOTIDE SEQUENCE [LARGE SCALE GENOMIC DNA]</scope>
    <source>
        <strain evidence="1 2">N1</strain>
    </source>
</reference>
<accession>A0A0L8A5S4</accession>
<dbReference type="Proteomes" id="UP000036890">
    <property type="component" value="Unassembled WGS sequence"/>
</dbReference>
<sequence>MKELIIPEAAQRDEDSIEMIRVWIAERGLHASLNVGLYGDRPGIREEHAWGRILADVAQHVADALVVSGGMDRGAAINAIKDAFDEELRAPSSGRSGGFVVRH</sequence>
<dbReference type="AlphaFoldDB" id="A0A0L8A5S4"/>
<dbReference type="InterPro" id="IPR031796">
    <property type="entry name" value="DUF5076"/>
</dbReference>
<dbReference type="RefSeq" id="WP_010481144.1">
    <property type="nucleotide sequence ID" value="NZ_AJLO02000041.1"/>
</dbReference>
<evidence type="ECO:0000313" key="1">
    <source>
        <dbReference type="EMBL" id="KOE97551.1"/>
    </source>
</evidence>
<proteinExistence type="predicted"/>
<protein>
    <recommendedName>
        <fullName evidence="3">DUF5076 domain-containing protein</fullName>
    </recommendedName>
</protein>
<gene>
    <name evidence="1" type="ORF">W7K_18890</name>
</gene>
<dbReference type="EMBL" id="AJLO02000041">
    <property type="protein sequence ID" value="KOE97551.1"/>
    <property type="molecule type" value="Genomic_DNA"/>
</dbReference>
<dbReference type="Gene3D" id="3.30.2370.10">
    <property type="entry name" value="putative pyruvate dehydrogenase"/>
    <property type="match status" value="1"/>
</dbReference>
<organism evidence="1 2">
    <name type="scientific">Stenotrophomonas geniculata N1</name>
    <dbReference type="NCBI Taxonomy" id="1167641"/>
    <lineage>
        <taxon>Bacteria</taxon>
        <taxon>Pseudomonadati</taxon>
        <taxon>Pseudomonadota</taxon>
        <taxon>Gammaproteobacteria</taxon>
        <taxon>Lysobacterales</taxon>
        <taxon>Lysobacteraceae</taxon>
        <taxon>Stenotrophomonas</taxon>
    </lineage>
</organism>
<dbReference type="Pfam" id="PF16826">
    <property type="entry name" value="DUF5076"/>
    <property type="match status" value="1"/>
</dbReference>
<evidence type="ECO:0000313" key="2">
    <source>
        <dbReference type="Proteomes" id="UP000036890"/>
    </source>
</evidence>
<comment type="caution">
    <text evidence="1">The sequence shown here is derived from an EMBL/GenBank/DDBJ whole genome shotgun (WGS) entry which is preliminary data.</text>
</comment>
<dbReference type="OrthoDB" id="284440at2"/>
<name>A0A0L8A5S4_9GAMM</name>